<dbReference type="InterPro" id="IPR003812">
    <property type="entry name" value="Fido"/>
</dbReference>
<dbReference type="Proteomes" id="UP000683360">
    <property type="component" value="Unassembled WGS sequence"/>
</dbReference>
<reference evidence="3" key="1">
    <citation type="submission" date="2021-03" db="EMBL/GenBank/DDBJ databases">
        <authorList>
            <person name="Bekaert M."/>
        </authorList>
    </citation>
    <scope>NUCLEOTIDE SEQUENCE</scope>
</reference>
<evidence type="ECO:0000313" key="4">
    <source>
        <dbReference type="Proteomes" id="UP000683360"/>
    </source>
</evidence>
<evidence type="ECO:0000259" key="2">
    <source>
        <dbReference type="PROSITE" id="PS51459"/>
    </source>
</evidence>
<keyword evidence="4" id="KW-1185">Reference proteome</keyword>
<dbReference type="InterPro" id="IPR040198">
    <property type="entry name" value="Fido_containing"/>
</dbReference>
<dbReference type="EMBL" id="CAJPWZ010000892">
    <property type="protein sequence ID" value="CAG2202634.1"/>
    <property type="molecule type" value="Genomic_DNA"/>
</dbReference>
<evidence type="ECO:0000256" key="1">
    <source>
        <dbReference type="SAM" id="MobiDB-lite"/>
    </source>
</evidence>
<evidence type="ECO:0000313" key="3">
    <source>
        <dbReference type="EMBL" id="CAG2202634.1"/>
    </source>
</evidence>
<comment type="caution">
    <text evidence="3">The sequence shown here is derived from an EMBL/GenBank/DDBJ whole genome shotgun (WGS) entry which is preliminary data.</text>
</comment>
<feature type="region of interest" description="Disordered" evidence="1">
    <location>
        <begin position="97"/>
        <end position="155"/>
    </location>
</feature>
<dbReference type="AlphaFoldDB" id="A0A8S3QZR6"/>
<proteinExistence type="predicted"/>
<organism evidence="3 4">
    <name type="scientific">Mytilus edulis</name>
    <name type="common">Blue mussel</name>
    <dbReference type="NCBI Taxonomy" id="6550"/>
    <lineage>
        <taxon>Eukaryota</taxon>
        <taxon>Metazoa</taxon>
        <taxon>Spiralia</taxon>
        <taxon>Lophotrochozoa</taxon>
        <taxon>Mollusca</taxon>
        <taxon>Bivalvia</taxon>
        <taxon>Autobranchia</taxon>
        <taxon>Pteriomorphia</taxon>
        <taxon>Mytilida</taxon>
        <taxon>Mytiloidea</taxon>
        <taxon>Mytilidae</taxon>
        <taxon>Mytilinae</taxon>
        <taxon>Mytilus</taxon>
    </lineage>
</organism>
<dbReference type="Pfam" id="PF02661">
    <property type="entry name" value="Fic"/>
    <property type="match status" value="1"/>
</dbReference>
<protein>
    <recommendedName>
        <fullName evidence="2">Fido domain-containing protein</fullName>
    </recommendedName>
</protein>
<gene>
    <name evidence="3" type="ORF">MEDL_17169</name>
</gene>
<dbReference type="PANTHER" id="PTHR13504:SF38">
    <property type="entry name" value="FIDO DOMAIN-CONTAINING PROTEIN"/>
    <property type="match status" value="1"/>
</dbReference>
<name>A0A8S3QZR6_MYTED</name>
<feature type="compositionally biased region" description="Polar residues" evidence="1">
    <location>
        <begin position="129"/>
        <end position="153"/>
    </location>
</feature>
<dbReference type="Gene3D" id="1.10.3290.10">
    <property type="entry name" value="Fido-like domain"/>
    <property type="match status" value="1"/>
</dbReference>
<dbReference type="PROSITE" id="PS51459">
    <property type="entry name" value="FIDO"/>
    <property type="match status" value="1"/>
</dbReference>
<accession>A0A8S3QZR6</accession>
<dbReference type="InterPro" id="IPR036597">
    <property type="entry name" value="Fido-like_dom_sf"/>
</dbReference>
<dbReference type="SUPFAM" id="SSF140931">
    <property type="entry name" value="Fic-like"/>
    <property type="match status" value="1"/>
</dbReference>
<dbReference type="PANTHER" id="PTHR13504">
    <property type="entry name" value="FIDO DOMAIN-CONTAINING PROTEIN DDB_G0283145"/>
    <property type="match status" value="1"/>
</dbReference>
<feature type="domain" description="Fido" evidence="2">
    <location>
        <begin position="209"/>
        <end position="372"/>
    </location>
</feature>
<sequence>MAREGFLNFKPINKPSWRERDIRYTCVPTVNKMMKDIVKYHAMWERKKEKSGKNSFAEEKREMVLEFLFRVQQGECIGLDDQGTFEEVYNTEMKPFEKRGCKRDRSESMKDSSDKKIRKESLSKELVNEQASIEQVNEQDSTEQVNEQESLPNSLEAEDYILENSTDKDNSEDNKKKETINLLRGYWHLKNELKKFKDEEQSDFFGEIEVETCIQKCHEILMHDLIDDKTNKTAPGKFSVLPRSTSFAGQEFHYPSYATEEIAYKAVDTLVLEYNKMVVAISKIENKREKLECFFKCASVLLFGFLTLHPFSDGNGRLARLLCSNCLKLFCPFPTAIYNVFSPSNRDDYLTALVNTRHGLEISSDQIKYVDDATKEAELILEQNPKELCSLIIESNWFTWRQFLHKIGMDIKLLNLK</sequence>
<feature type="compositionally biased region" description="Basic and acidic residues" evidence="1">
    <location>
        <begin position="97"/>
        <end position="127"/>
    </location>
</feature>
<dbReference type="OrthoDB" id="6079581at2759"/>